<name>A0ABR3TGT8_9PEZI</name>
<dbReference type="InterPro" id="IPR003892">
    <property type="entry name" value="CUE"/>
</dbReference>
<protein>
    <recommendedName>
        <fullName evidence="3">CUE domain-containing protein</fullName>
    </recommendedName>
</protein>
<gene>
    <name evidence="4" type="ORF">SLS58_008808</name>
</gene>
<keyword evidence="2" id="KW-0472">Membrane</keyword>
<keyword evidence="2" id="KW-1133">Transmembrane helix</keyword>
<evidence type="ECO:0000259" key="3">
    <source>
        <dbReference type="PROSITE" id="PS51140"/>
    </source>
</evidence>
<dbReference type="PROSITE" id="PS51140">
    <property type="entry name" value="CUE"/>
    <property type="match status" value="1"/>
</dbReference>
<evidence type="ECO:0000313" key="4">
    <source>
        <dbReference type="EMBL" id="KAL1638594.1"/>
    </source>
</evidence>
<sequence>MSDGGSTLNIPQLLVIIVVSFLIFRWYNSPSAAQGHQRPAGSRNAAPRVNPAAVEQVSQMFPQLDRREIMWDLSRNGNNVAATTERVLTGRGLEVLTNSAKPPPSFQPPMPPQPQARPAQREPAAAPSQPDLITRYKLASKIQDGDATPLEEPPKKSAWSQNKAERQQNLQRRREEMVLAARRKMLEKDKAKAAQS</sequence>
<feature type="compositionally biased region" description="Pro residues" evidence="1">
    <location>
        <begin position="101"/>
        <end position="115"/>
    </location>
</feature>
<organism evidence="4 5">
    <name type="scientific">Diplodia intermedia</name>
    <dbReference type="NCBI Taxonomy" id="856260"/>
    <lineage>
        <taxon>Eukaryota</taxon>
        <taxon>Fungi</taxon>
        <taxon>Dikarya</taxon>
        <taxon>Ascomycota</taxon>
        <taxon>Pezizomycotina</taxon>
        <taxon>Dothideomycetes</taxon>
        <taxon>Dothideomycetes incertae sedis</taxon>
        <taxon>Botryosphaeriales</taxon>
        <taxon>Botryosphaeriaceae</taxon>
        <taxon>Diplodia</taxon>
    </lineage>
</organism>
<feature type="domain" description="CUE" evidence="3">
    <location>
        <begin position="49"/>
        <end position="92"/>
    </location>
</feature>
<dbReference type="SMART" id="SM00546">
    <property type="entry name" value="CUE"/>
    <property type="match status" value="1"/>
</dbReference>
<dbReference type="Gene3D" id="1.10.8.10">
    <property type="entry name" value="DNA helicase RuvA subunit, C-terminal domain"/>
    <property type="match status" value="1"/>
</dbReference>
<evidence type="ECO:0000256" key="2">
    <source>
        <dbReference type="SAM" id="Phobius"/>
    </source>
</evidence>
<keyword evidence="5" id="KW-1185">Reference proteome</keyword>
<proteinExistence type="predicted"/>
<comment type="caution">
    <text evidence="4">The sequence shown here is derived from an EMBL/GenBank/DDBJ whole genome shotgun (WGS) entry which is preliminary data.</text>
</comment>
<dbReference type="CDD" id="cd14424">
    <property type="entry name" value="CUE_Cue1p_like"/>
    <property type="match status" value="1"/>
</dbReference>
<evidence type="ECO:0000256" key="1">
    <source>
        <dbReference type="SAM" id="MobiDB-lite"/>
    </source>
</evidence>
<feature type="region of interest" description="Disordered" evidence="1">
    <location>
        <begin position="96"/>
        <end position="196"/>
    </location>
</feature>
<reference evidence="4 5" key="1">
    <citation type="journal article" date="2023" name="Plant Dis.">
        <title>First Report of Diplodia intermedia Causing Canker and Dieback Diseases on Apple Trees in Canada.</title>
        <authorList>
            <person name="Ellouze W."/>
            <person name="Ilyukhin E."/>
            <person name="Sulman M."/>
            <person name="Ali S."/>
        </authorList>
    </citation>
    <scope>NUCLEOTIDE SEQUENCE [LARGE SCALE GENOMIC DNA]</scope>
    <source>
        <strain evidence="4 5">M45-28</strain>
    </source>
</reference>
<feature type="transmembrane region" description="Helical" evidence="2">
    <location>
        <begin position="12"/>
        <end position="28"/>
    </location>
</feature>
<keyword evidence="2" id="KW-0812">Transmembrane</keyword>
<dbReference type="Pfam" id="PF02845">
    <property type="entry name" value="CUE"/>
    <property type="match status" value="1"/>
</dbReference>
<dbReference type="Proteomes" id="UP001521184">
    <property type="component" value="Unassembled WGS sequence"/>
</dbReference>
<feature type="compositionally biased region" description="Low complexity" evidence="1">
    <location>
        <begin position="116"/>
        <end position="130"/>
    </location>
</feature>
<dbReference type="EMBL" id="JAKEKT020000078">
    <property type="protein sequence ID" value="KAL1638594.1"/>
    <property type="molecule type" value="Genomic_DNA"/>
</dbReference>
<evidence type="ECO:0000313" key="5">
    <source>
        <dbReference type="Proteomes" id="UP001521184"/>
    </source>
</evidence>
<feature type="compositionally biased region" description="Basic and acidic residues" evidence="1">
    <location>
        <begin position="184"/>
        <end position="196"/>
    </location>
</feature>
<accession>A0ABR3TGT8</accession>